<dbReference type="GeneID" id="77925098"/>
<gene>
    <name evidence="1" type="primary">68</name>
    <name evidence="1" type="ORF">SEA_MARGARETKALI_68</name>
</gene>
<evidence type="ECO:0000313" key="1">
    <source>
        <dbReference type="EMBL" id="AXH44448.1"/>
    </source>
</evidence>
<sequence length="52" mass="5729">MKAAVELVRDLEPRLTPDTHLHLRAAALGLMTVYSELTGLPTPTDILERSNT</sequence>
<reference evidence="2" key="1">
    <citation type="submission" date="2018-06" db="EMBL/GenBank/DDBJ databases">
        <authorList>
            <person name="Zhirakovskaya E."/>
        </authorList>
    </citation>
    <scope>NUCLEOTIDE SEQUENCE [LARGE SCALE GENOMIC DNA]</scope>
</reference>
<dbReference type="RefSeq" id="YP_010649550.1">
    <property type="nucleotide sequence ID" value="NC_070769.1"/>
</dbReference>
<protein>
    <submittedName>
        <fullName evidence="1">Uncharacterized protein</fullName>
    </submittedName>
</protein>
<name>A0A345KN46_9CAUD</name>
<evidence type="ECO:0000313" key="2">
    <source>
        <dbReference type="Proteomes" id="UP000257231"/>
    </source>
</evidence>
<dbReference type="Proteomes" id="UP000257231">
    <property type="component" value="Segment"/>
</dbReference>
<dbReference type="KEGG" id="vg:77925098"/>
<proteinExistence type="predicted"/>
<accession>A0A345KN46</accession>
<organism evidence="1 2">
    <name type="scientific">Arthrobacter phage MargaretKali</name>
    <dbReference type="NCBI Taxonomy" id="2250414"/>
    <lineage>
        <taxon>Viruses</taxon>
        <taxon>Duplodnaviria</taxon>
        <taxon>Heunggongvirae</taxon>
        <taxon>Uroviricota</taxon>
        <taxon>Caudoviricetes</taxon>
        <taxon>Kumottavirus</taxon>
        <taxon>Kumottavirus margaretkali</taxon>
    </lineage>
</organism>
<keyword evidence="2" id="KW-1185">Reference proteome</keyword>
<dbReference type="EMBL" id="MH450123">
    <property type="protein sequence ID" value="AXH44448.1"/>
    <property type="molecule type" value="Genomic_DNA"/>
</dbReference>